<evidence type="ECO:0000313" key="3">
    <source>
        <dbReference type="EMBL" id="GER89928.1"/>
    </source>
</evidence>
<proteinExistence type="predicted"/>
<dbReference type="InterPro" id="IPR016035">
    <property type="entry name" value="Acyl_Trfase/lysoPLipase"/>
</dbReference>
<accession>A0A5J4KJM5</accession>
<dbReference type="PANTHER" id="PTHR45681:SF6">
    <property type="entry name" value="POLYKETIDE SYNTHASE 37"/>
    <property type="match status" value="1"/>
</dbReference>
<comment type="caution">
    <text evidence="3">The sequence shown here is derived from an EMBL/GenBank/DDBJ whole genome shotgun (WGS) entry which is preliminary data.</text>
</comment>
<dbReference type="AlphaFoldDB" id="A0A5J4KJM5"/>
<dbReference type="InterPro" id="IPR001227">
    <property type="entry name" value="Ac_transferase_dom_sf"/>
</dbReference>
<dbReference type="Gene3D" id="3.30.70.3290">
    <property type="match status" value="1"/>
</dbReference>
<dbReference type="Proteomes" id="UP000326912">
    <property type="component" value="Unassembled WGS sequence"/>
</dbReference>
<evidence type="ECO:0000256" key="1">
    <source>
        <dbReference type="ARBA" id="ARBA00022679"/>
    </source>
</evidence>
<sequence>MVKKMARPIVFMFSGQGSQYYHMGKELFKNHAGFRQHMLELDTLLFQYTGRSIVNEIYNDHKSIADTFDTLFYTHPAIFIVEYALCRILLEMGIKPDYLLGSSLGEFTAAAISGIMPIEDMLEFIVKQVAIFEAYCAPGNMIAILHNYALYYAETSIHEYSELTSINYPSHFVVSVDKKKLAIIIEFLKEKNIIYQLLPVCYGFHSSLVEPAEKAFKHFVQTKSYQRPAIPFVSCLAGEKLTEVSNDFFWNIVRKPILFQEAIQYLEKQHECIYVDLGPSGTLANFLKHSHAGNFTGRCYPIMTPFKQELRNVKTIESALR</sequence>
<dbReference type="InterPro" id="IPR050444">
    <property type="entry name" value="Polyketide_Synthase"/>
</dbReference>
<dbReference type="Gene3D" id="3.30.70.250">
    <property type="entry name" value="Malonyl-CoA ACP transacylase, ACP-binding"/>
    <property type="match status" value="1"/>
</dbReference>
<dbReference type="PANTHER" id="PTHR45681">
    <property type="entry name" value="POLYKETIDE SYNTHASE 44-RELATED"/>
    <property type="match status" value="1"/>
</dbReference>
<dbReference type="SUPFAM" id="SSF52151">
    <property type="entry name" value="FabD/lysophospholipase-like"/>
    <property type="match status" value="1"/>
</dbReference>
<reference evidence="3 4" key="1">
    <citation type="submission" date="2019-10" db="EMBL/GenBank/DDBJ databases">
        <title>Dictyobacter vulcani sp. nov., within the class Ktedonobacteria, isolated from soil of volcanic Mt. Zao.</title>
        <authorList>
            <person name="Zheng Y."/>
            <person name="Wang C.M."/>
            <person name="Sakai Y."/>
            <person name="Abe K."/>
            <person name="Yokota A."/>
            <person name="Yabe S."/>
        </authorList>
    </citation>
    <scope>NUCLEOTIDE SEQUENCE [LARGE SCALE GENOMIC DNA]</scope>
    <source>
        <strain evidence="3 4">W12</strain>
    </source>
</reference>
<evidence type="ECO:0000259" key="2">
    <source>
        <dbReference type="SMART" id="SM00827"/>
    </source>
</evidence>
<dbReference type="InterPro" id="IPR014043">
    <property type="entry name" value="Acyl_transferase_dom"/>
</dbReference>
<name>A0A5J4KJM5_9CHLR</name>
<evidence type="ECO:0000313" key="4">
    <source>
        <dbReference type="Proteomes" id="UP000326912"/>
    </source>
</evidence>
<keyword evidence="4" id="KW-1185">Reference proteome</keyword>
<keyword evidence="3" id="KW-0012">Acyltransferase</keyword>
<dbReference type="SMART" id="SM00827">
    <property type="entry name" value="PKS_AT"/>
    <property type="match status" value="1"/>
</dbReference>
<protein>
    <submittedName>
        <fullName evidence="3">Polyketide biosynthesis acyltransferase PksD</fullName>
    </submittedName>
</protein>
<dbReference type="EMBL" id="BKZW01000002">
    <property type="protein sequence ID" value="GER89928.1"/>
    <property type="molecule type" value="Genomic_DNA"/>
</dbReference>
<organism evidence="3 4">
    <name type="scientific">Dictyobacter vulcani</name>
    <dbReference type="NCBI Taxonomy" id="2607529"/>
    <lineage>
        <taxon>Bacteria</taxon>
        <taxon>Bacillati</taxon>
        <taxon>Chloroflexota</taxon>
        <taxon>Ktedonobacteria</taxon>
        <taxon>Ktedonobacterales</taxon>
        <taxon>Dictyobacteraceae</taxon>
        <taxon>Dictyobacter</taxon>
    </lineage>
</organism>
<dbReference type="Pfam" id="PF00698">
    <property type="entry name" value="Acyl_transf_1"/>
    <property type="match status" value="1"/>
</dbReference>
<feature type="domain" description="Malonyl-CoA:ACP transacylase (MAT)" evidence="2">
    <location>
        <begin position="12"/>
        <end position="306"/>
    </location>
</feature>
<dbReference type="GO" id="GO:0016746">
    <property type="term" value="F:acyltransferase activity"/>
    <property type="evidence" value="ECO:0007669"/>
    <property type="project" value="UniProtKB-KW"/>
</dbReference>
<keyword evidence="1 3" id="KW-0808">Transferase</keyword>
<gene>
    <name evidence="3" type="primary">pksD</name>
    <name evidence="3" type="ORF">KDW_40900</name>
</gene>
<dbReference type="Gene3D" id="3.40.366.10">
    <property type="entry name" value="Malonyl-Coenzyme A Acyl Carrier Protein, domain 2"/>
    <property type="match status" value="1"/>
</dbReference>